<reference evidence="1" key="1">
    <citation type="journal article" date="2015" name="Nature">
        <title>Complex archaea that bridge the gap between prokaryotes and eukaryotes.</title>
        <authorList>
            <person name="Spang A."/>
            <person name="Saw J.H."/>
            <person name="Jorgensen S.L."/>
            <person name="Zaremba-Niedzwiedzka K."/>
            <person name="Martijn J."/>
            <person name="Lind A.E."/>
            <person name="van Eijk R."/>
            <person name="Schleper C."/>
            <person name="Guy L."/>
            <person name="Ettema T.J."/>
        </authorList>
    </citation>
    <scope>NUCLEOTIDE SEQUENCE</scope>
</reference>
<proteinExistence type="predicted"/>
<comment type="caution">
    <text evidence="1">The sequence shown here is derived from an EMBL/GenBank/DDBJ whole genome shotgun (WGS) entry which is preliminary data.</text>
</comment>
<dbReference type="EMBL" id="LAZR01034578">
    <property type="protein sequence ID" value="KKL44914.1"/>
    <property type="molecule type" value="Genomic_DNA"/>
</dbReference>
<accession>A0A0F9C6V6</accession>
<organism evidence="1">
    <name type="scientific">marine sediment metagenome</name>
    <dbReference type="NCBI Taxonomy" id="412755"/>
    <lineage>
        <taxon>unclassified sequences</taxon>
        <taxon>metagenomes</taxon>
        <taxon>ecological metagenomes</taxon>
    </lineage>
</organism>
<dbReference type="AlphaFoldDB" id="A0A0F9C6V6"/>
<name>A0A0F9C6V6_9ZZZZ</name>
<gene>
    <name evidence="1" type="ORF">LCGC14_2360930</name>
</gene>
<sequence>MQSKAHVCKCVYMWADVGATFCVASDFRVAVCCGASWKSLGILVGIGFACANAQAVLLVGCESG</sequence>
<protein>
    <submittedName>
        <fullName evidence="1">Uncharacterized protein</fullName>
    </submittedName>
</protein>
<evidence type="ECO:0000313" key="1">
    <source>
        <dbReference type="EMBL" id="KKL44914.1"/>
    </source>
</evidence>